<keyword evidence="9" id="KW-0067">ATP-binding</keyword>
<feature type="compositionally biased region" description="Basic and acidic residues" evidence="17">
    <location>
        <begin position="634"/>
        <end position="643"/>
    </location>
</feature>
<evidence type="ECO:0000256" key="13">
    <source>
        <dbReference type="ARBA" id="ARBA00023157"/>
    </source>
</evidence>
<evidence type="ECO:0000256" key="4">
    <source>
        <dbReference type="ARBA" id="ARBA00022679"/>
    </source>
</evidence>
<evidence type="ECO:0000256" key="12">
    <source>
        <dbReference type="ARBA" id="ARBA00023137"/>
    </source>
</evidence>
<keyword evidence="16" id="KW-0175">Coiled coil</keyword>
<keyword evidence="5" id="KW-0812">Transmembrane</keyword>
<dbReference type="EMBL" id="JAPFFF010000013">
    <property type="protein sequence ID" value="KAK8872139.1"/>
    <property type="molecule type" value="Genomic_DNA"/>
</dbReference>
<evidence type="ECO:0000259" key="18">
    <source>
        <dbReference type="Pfam" id="PF12810"/>
    </source>
</evidence>
<feature type="region of interest" description="Disordered" evidence="17">
    <location>
        <begin position="527"/>
        <end position="572"/>
    </location>
</feature>
<accession>A0ABR2J2S8</accession>
<feature type="coiled-coil region" evidence="16">
    <location>
        <begin position="259"/>
        <end position="325"/>
    </location>
</feature>
<keyword evidence="3" id="KW-1003">Cell membrane</keyword>
<organism evidence="19 20">
    <name type="scientific">Tritrichomonas musculus</name>
    <dbReference type="NCBI Taxonomy" id="1915356"/>
    <lineage>
        <taxon>Eukaryota</taxon>
        <taxon>Metamonada</taxon>
        <taxon>Parabasalia</taxon>
        <taxon>Tritrichomonadida</taxon>
        <taxon>Tritrichomonadidae</taxon>
        <taxon>Tritrichomonas</taxon>
    </lineage>
</organism>
<evidence type="ECO:0000256" key="2">
    <source>
        <dbReference type="ARBA" id="ARBA00011902"/>
    </source>
</evidence>
<keyword evidence="7" id="KW-0547">Nucleotide-binding</keyword>
<name>A0ABR2J2S8_9EUKA</name>
<evidence type="ECO:0000256" key="14">
    <source>
        <dbReference type="ARBA" id="ARBA00023170"/>
    </source>
</evidence>
<keyword evidence="13" id="KW-1015">Disulfide bond</keyword>
<dbReference type="InterPro" id="IPR055163">
    <property type="entry name" value="ALK/LTK-like_GRD"/>
</dbReference>
<keyword evidence="20" id="KW-1185">Reference proteome</keyword>
<proteinExistence type="predicted"/>
<comment type="caution">
    <text evidence="19">The sequence shown here is derived from an EMBL/GenBank/DDBJ whole genome shotgun (WGS) entry which is preliminary data.</text>
</comment>
<reference evidence="19 20" key="1">
    <citation type="submission" date="2024-04" db="EMBL/GenBank/DDBJ databases">
        <title>Tritrichomonas musculus Genome.</title>
        <authorList>
            <person name="Alves-Ferreira E."/>
            <person name="Grigg M."/>
            <person name="Lorenzi H."/>
            <person name="Galac M."/>
        </authorList>
    </citation>
    <scope>NUCLEOTIDE SEQUENCE [LARGE SCALE GENOMIC DNA]</scope>
    <source>
        <strain evidence="19 20">EAF2021</strain>
    </source>
</reference>
<evidence type="ECO:0000256" key="1">
    <source>
        <dbReference type="ARBA" id="ARBA00004251"/>
    </source>
</evidence>
<keyword evidence="6" id="KW-0732">Signal</keyword>
<keyword evidence="8" id="KW-0418">Kinase</keyword>
<protein>
    <recommendedName>
        <fullName evidence="2">receptor protein-tyrosine kinase</fullName>
        <ecNumber evidence="2">2.7.10.1</ecNumber>
    </recommendedName>
</protein>
<dbReference type="EC" id="2.7.10.1" evidence="2"/>
<evidence type="ECO:0000313" key="19">
    <source>
        <dbReference type="EMBL" id="KAK8872139.1"/>
    </source>
</evidence>
<evidence type="ECO:0000256" key="5">
    <source>
        <dbReference type="ARBA" id="ARBA00022692"/>
    </source>
</evidence>
<evidence type="ECO:0000256" key="6">
    <source>
        <dbReference type="ARBA" id="ARBA00022729"/>
    </source>
</evidence>
<evidence type="ECO:0000256" key="8">
    <source>
        <dbReference type="ARBA" id="ARBA00022777"/>
    </source>
</evidence>
<keyword evidence="14" id="KW-0675">Receptor</keyword>
<feature type="domain" description="ALK/LTK-like glycine-rich" evidence="18">
    <location>
        <begin position="464"/>
        <end position="755"/>
    </location>
</feature>
<feature type="region of interest" description="Disordered" evidence="17">
    <location>
        <begin position="622"/>
        <end position="662"/>
    </location>
</feature>
<comment type="subcellular location">
    <subcellularLocation>
        <location evidence="1">Cell membrane</location>
        <topology evidence="1">Single-pass type I membrane protein</topology>
    </subcellularLocation>
</comment>
<dbReference type="Proteomes" id="UP001470230">
    <property type="component" value="Unassembled WGS sequence"/>
</dbReference>
<sequence length="755" mass="82721">MSVLSFQNFDQGLNSDINDDDNFENDDLFTFQHNSKNINLYYSQLTKYSKHIRETYLFSDVNNRLPQEIHQLQEESRLLPESVDLFFQLLEQNYDLTEDLILKYTQCADLLKICKFFEVRKLSFKIKQYIKSHNIEVDFIIQMLEYELQNGKDIDKQQLEISDEIENILTSKINECFSNEKFKELPTQIIYRVINKSSPTEINSNKLFDIIMTSLNKFCILLQFLDLQKLSEDRLEDLCEKYSKSNESTKHCFDYLKCNLSLINEITSRKKNLEEMNNEQRSQMKDLETKISSLQSQLSESKKLISDQQDKMKDLETLLQKQFSEQLQSQINYSKELESQVSLLQKQLSKLLIIKGKIIASVRNGLFINAEINLKTKGSLLDASRSKVIVSTSDAKCLGSEAYENGEPVTSLHMKTSFARKPGTYYVRCIVFSSEGESNEIVSNSVTTSGSNLTFEYREKKAAKISLPQGKYKLEVWGAKGGDSTGNGYGGQPRGKQSTVQGGLGGYSRGILSLNKDETVYVFVGEKGRQSNSPDGSATEGGFPDGGGTKTGHWNISFPTVPGTGGGSTSIRIGSDTDYSRVIVAGGGGGASGCAYTVNPGGFGGGQTGGNCYHQGALQSQGAGTQTGSTRGLGCRDGRHGDPGRFGSGATGKYRQGTDSGGGGGGGWYGGGGGGYGYNVHCSSGGGGSGWTFTDSSLKAFQSGDPSNASKFALSSAYYLTDVVCAGGNEEFPRPDGNGNERGHDGNGYAKITVL</sequence>
<keyword evidence="12" id="KW-0829">Tyrosine-protein kinase</keyword>
<evidence type="ECO:0000256" key="10">
    <source>
        <dbReference type="ARBA" id="ARBA00022989"/>
    </source>
</evidence>
<evidence type="ECO:0000256" key="15">
    <source>
        <dbReference type="ARBA" id="ARBA00023180"/>
    </source>
</evidence>
<evidence type="ECO:0000256" key="9">
    <source>
        <dbReference type="ARBA" id="ARBA00022840"/>
    </source>
</evidence>
<evidence type="ECO:0000313" key="20">
    <source>
        <dbReference type="Proteomes" id="UP001470230"/>
    </source>
</evidence>
<keyword evidence="15" id="KW-0325">Glycoprotein</keyword>
<gene>
    <name evidence="19" type="ORF">M9Y10_007900</name>
</gene>
<evidence type="ECO:0000256" key="17">
    <source>
        <dbReference type="SAM" id="MobiDB-lite"/>
    </source>
</evidence>
<evidence type="ECO:0000256" key="3">
    <source>
        <dbReference type="ARBA" id="ARBA00022475"/>
    </source>
</evidence>
<evidence type="ECO:0000256" key="11">
    <source>
        <dbReference type="ARBA" id="ARBA00023136"/>
    </source>
</evidence>
<dbReference type="Pfam" id="PF12810">
    <property type="entry name" value="ALK_LTK_GRD"/>
    <property type="match status" value="1"/>
</dbReference>
<keyword evidence="4" id="KW-0808">Transferase</keyword>
<evidence type="ECO:0000256" key="16">
    <source>
        <dbReference type="SAM" id="Coils"/>
    </source>
</evidence>
<keyword evidence="11" id="KW-0472">Membrane</keyword>
<evidence type="ECO:0000256" key="7">
    <source>
        <dbReference type="ARBA" id="ARBA00022741"/>
    </source>
</evidence>
<keyword evidence="10" id="KW-1133">Transmembrane helix</keyword>